<evidence type="ECO:0000256" key="2">
    <source>
        <dbReference type="ARBA" id="ARBA00022737"/>
    </source>
</evidence>
<evidence type="ECO:0000313" key="4">
    <source>
        <dbReference type="EMBL" id="RHZ50628.1"/>
    </source>
</evidence>
<dbReference type="OrthoDB" id="128867at2759"/>
<feature type="region of interest" description="Disordered" evidence="3">
    <location>
        <begin position="1"/>
        <end position="49"/>
    </location>
</feature>
<sequence>MKRYERRKNRNKNNNHYNNNNNSGSSNNSNKNINNNNNNNNSSNNSSSSMEIMEIPGYYYDREKNRYFKILPNQVFGSDHPHSVSKVNEKKKANDSSYYISQEGVFDKHKFLLDREINPFKSYHKNRSEMGEFIVNSYHPVGSLKPRGGIPQKITDFVVNSSRNEIYYGNSQGNFEILKYQADSKSCSKPFEYPFMQVPSEITAIGVNKDALICTTLGSEFGPGKLQLIVRGHDNIANCVQVSNFTSNTTLWTFTLSKTNPLLVIGSSIGAIVLQDYIYNYESHIKFNTKSDVFAVDIDNYQPSIFYTGSRDGRLRIFDIRSGGDCLHIKQSSPICNIKSIGGFYVLCDGMNGSLSLWDSRYIKDEKETKKRLKFVEETKPLVKYFGHVNNSNRRIGFSVNSLESIVAIAGSDKYIRFYSINSGKLIRSPIGPFKDHISTIRFCENNNNNNDDDSNDIINNVIHHYPEIPNKKCEGIWISDTELHWWSV</sequence>
<protein>
    <recommendedName>
        <fullName evidence="6">DUF2415 domain-containing protein</fullName>
    </recommendedName>
</protein>
<keyword evidence="1" id="KW-0853">WD repeat</keyword>
<dbReference type="Gene3D" id="2.130.10.10">
    <property type="entry name" value="YVTN repeat-like/Quinoprotein amine dehydrogenase"/>
    <property type="match status" value="1"/>
</dbReference>
<organism evidence="4 5">
    <name type="scientific">Diversispora epigaea</name>
    <dbReference type="NCBI Taxonomy" id="1348612"/>
    <lineage>
        <taxon>Eukaryota</taxon>
        <taxon>Fungi</taxon>
        <taxon>Fungi incertae sedis</taxon>
        <taxon>Mucoromycota</taxon>
        <taxon>Glomeromycotina</taxon>
        <taxon>Glomeromycetes</taxon>
        <taxon>Diversisporales</taxon>
        <taxon>Diversisporaceae</taxon>
        <taxon>Diversispora</taxon>
    </lineage>
</organism>
<dbReference type="SUPFAM" id="SSF50978">
    <property type="entry name" value="WD40 repeat-like"/>
    <property type="match status" value="1"/>
</dbReference>
<dbReference type="InterPro" id="IPR052254">
    <property type="entry name" value="CUL4-DDB1_E3_ligase_receptor"/>
</dbReference>
<keyword evidence="5" id="KW-1185">Reference proteome</keyword>
<evidence type="ECO:0000313" key="5">
    <source>
        <dbReference type="Proteomes" id="UP000266861"/>
    </source>
</evidence>
<accession>A0A397GLN5</accession>
<evidence type="ECO:0000256" key="1">
    <source>
        <dbReference type="ARBA" id="ARBA00022574"/>
    </source>
</evidence>
<dbReference type="SMART" id="SM00320">
    <property type="entry name" value="WD40"/>
    <property type="match status" value="3"/>
</dbReference>
<dbReference type="InterPro" id="IPR036322">
    <property type="entry name" value="WD40_repeat_dom_sf"/>
</dbReference>
<reference evidence="4 5" key="1">
    <citation type="submission" date="2018-08" db="EMBL/GenBank/DDBJ databases">
        <title>Genome and evolution of the arbuscular mycorrhizal fungus Diversispora epigaea (formerly Glomus versiforme) and its bacterial endosymbionts.</title>
        <authorList>
            <person name="Sun X."/>
            <person name="Fei Z."/>
            <person name="Harrison M."/>
        </authorList>
    </citation>
    <scope>NUCLEOTIDE SEQUENCE [LARGE SCALE GENOMIC DNA]</scope>
    <source>
        <strain evidence="4 5">IT104</strain>
    </source>
</reference>
<evidence type="ECO:0000256" key="3">
    <source>
        <dbReference type="SAM" id="MobiDB-lite"/>
    </source>
</evidence>
<name>A0A397GLN5_9GLOM</name>
<dbReference type="AlphaFoldDB" id="A0A397GLN5"/>
<proteinExistence type="predicted"/>
<dbReference type="STRING" id="1348612.A0A397GLN5"/>
<keyword evidence="2" id="KW-0677">Repeat</keyword>
<dbReference type="Proteomes" id="UP000266861">
    <property type="component" value="Unassembled WGS sequence"/>
</dbReference>
<gene>
    <name evidence="4" type="ORF">Glove_494g14</name>
</gene>
<comment type="caution">
    <text evidence="4">The sequence shown here is derived from an EMBL/GenBank/DDBJ whole genome shotgun (WGS) entry which is preliminary data.</text>
</comment>
<evidence type="ECO:0008006" key="6">
    <source>
        <dbReference type="Google" id="ProtNLM"/>
    </source>
</evidence>
<dbReference type="EMBL" id="PQFF01000429">
    <property type="protein sequence ID" value="RHZ50628.1"/>
    <property type="molecule type" value="Genomic_DNA"/>
</dbReference>
<dbReference type="GO" id="GO:0080008">
    <property type="term" value="C:Cul4-RING E3 ubiquitin ligase complex"/>
    <property type="evidence" value="ECO:0007669"/>
    <property type="project" value="TreeGrafter"/>
</dbReference>
<feature type="compositionally biased region" description="Low complexity" evidence="3">
    <location>
        <begin position="14"/>
        <end position="49"/>
    </location>
</feature>
<dbReference type="InterPro" id="IPR001680">
    <property type="entry name" value="WD40_rpt"/>
</dbReference>
<feature type="compositionally biased region" description="Basic residues" evidence="3">
    <location>
        <begin position="1"/>
        <end position="13"/>
    </location>
</feature>
<dbReference type="InterPro" id="IPR015943">
    <property type="entry name" value="WD40/YVTN_repeat-like_dom_sf"/>
</dbReference>
<dbReference type="PANTHER" id="PTHR44472:SF1">
    <property type="entry name" value="DDB1 AND CUL4 ASSOCIATED FACTOR 4"/>
    <property type="match status" value="1"/>
</dbReference>
<dbReference type="PANTHER" id="PTHR44472">
    <property type="entry name" value="DDB1- AND CUL4-ASSOCIATED FACTOR 4-RELATED"/>
    <property type="match status" value="1"/>
</dbReference>